<reference evidence="1 2" key="1">
    <citation type="submission" date="2019-10" db="EMBL/GenBank/DDBJ databases">
        <title>Nocardia macrotermitis sp. nov. and Nocardia aurantia sp. nov., isolated from the gut of fungus growing-termite Macrotermes natalensis.</title>
        <authorList>
            <person name="Benndorf R."/>
            <person name="Schwitalla J."/>
            <person name="Martin K."/>
            <person name="De Beer W."/>
            <person name="Kaster A.-K."/>
            <person name="Vollmers J."/>
            <person name="Poulsen M."/>
            <person name="Beemelmanns C."/>
        </authorList>
    </citation>
    <scope>NUCLEOTIDE SEQUENCE [LARGE SCALE GENOMIC DNA]</scope>
    <source>
        <strain evidence="1 2">RB20</strain>
    </source>
</reference>
<sequence length="250" mass="26828">MGNKTIKGYPIPADQNPDNLPAELVFPWGPASTLVTTAEKLNVPGVRDMVDTCHGMLGNPNQVPIIVGAWRTSIQELTSAVDGSDHSAGLSTAKENLNARWGGSAAAGAATDYVTRVISSTTDTRNIMKSMADEIDGFRSQIMSNYKQAIDHITKYANIILGLGASFLEEVEGALEFDFDLKGNTEAITKALQGFLDETNKVVGDLITYRDTMMTNLNKIRNSAATIQVPSEIAPAALDNGSWQPRKPTG</sequence>
<gene>
    <name evidence="1" type="ORF">NRB20_36150</name>
</gene>
<evidence type="ECO:0000313" key="2">
    <source>
        <dbReference type="Proteomes" id="UP000438448"/>
    </source>
</evidence>
<dbReference type="RefSeq" id="WP_153411275.1">
    <property type="nucleotide sequence ID" value="NZ_WEGK01000007.1"/>
</dbReference>
<dbReference type="OrthoDB" id="4555280at2"/>
<proteinExistence type="predicted"/>
<protein>
    <recommendedName>
        <fullName evidence="3">WXG100 family type VII secretion target</fullName>
    </recommendedName>
</protein>
<dbReference type="EMBL" id="WEGK01000007">
    <property type="protein sequence ID" value="MQY20510.1"/>
    <property type="molecule type" value="Genomic_DNA"/>
</dbReference>
<accession>A0A7K0D454</accession>
<dbReference type="AlphaFoldDB" id="A0A7K0D454"/>
<evidence type="ECO:0000313" key="1">
    <source>
        <dbReference type="EMBL" id="MQY20510.1"/>
    </source>
</evidence>
<evidence type="ECO:0008006" key="3">
    <source>
        <dbReference type="Google" id="ProtNLM"/>
    </source>
</evidence>
<keyword evidence="2" id="KW-1185">Reference proteome</keyword>
<organism evidence="1 2">
    <name type="scientific">Nocardia macrotermitis</name>
    <dbReference type="NCBI Taxonomy" id="2585198"/>
    <lineage>
        <taxon>Bacteria</taxon>
        <taxon>Bacillati</taxon>
        <taxon>Actinomycetota</taxon>
        <taxon>Actinomycetes</taxon>
        <taxon>Mycobacteriales</taxon>
        <taxon>Nocardiaceae</taxon>
        <taxon>Nocardia</taxon>
    </lineage>
</organism>
<dbReference type="Proteomes" id="UP000438448">
    <property type="component" value="Unassembled WGS sequence"/>
</dbReference>
<comment type="caution">
    <text evidence="1">The sequence shown here is derived from an EMBL/GenBank/DDBJ whole genome shotgun (WGS) entry which is preliminary data.</text>
</comment>
<name>A0A7K0D454_9NOCA</name>